<sequence length="461" mass="51602">MKRLALFLATASLAHAGTPAPVKPVPPAPLPPPGYAPITLLDGKLTVDIQEKMRVEVRENNFDFNSAVNGPQDASWLLQRFRLGLGYSFTPWFKIYAQGQDVREIGGSRPNEIGTFGSEGDDTFDLLKGYVQLGDIKKGPSATIGRQFLSYGDQRLVGPLEWLNQARTFDALKLRYAAPKWSLDLFSSSPVVFKDHEWNKSTLLDDDDNLNEIFSGLYFSTQFVPINTTTDFYVFHKMDDGNANFGPKLGDTNFLTFGTLWKGDAKKLRGWDYETEMAFQTGEVSGRDLTAFAGHWGAGYNWLGHPWKPRLGLQYNYATGDQNPADGDIETFQNLYPTNHLFYGYMDTTGWTNMHNPQINFSVTPTPKLKLMLDYHLYWNASNDDAWRRVNGVTGVRPVNAAARSASSFRGQEVDLTAIYKLNPHVALQAGYSLFIAGDYLSDTGADDNAHFGYVQVQIDF</sequence>
<dbReference type="InterPro" id="IPR053728">
    <property type="entry name" value="Alginate_Permeability_Chnl"/>
</dbReference>
<feature type="domain" description="Alginate export" evidence="2">
    <location>
        <begin position="46"/>
        <end position="447"/>
    </location>
</feature>
<dbReference type="InterPro" id="IPR025388">
    <property type="entry name" value="Alginate_export_dom"/>
</dbReference>
<dbReference type="EMBL" id="BAABIA010000004">
    <property type="protein sequence ID" value="GAA5140648.1"/>
    <property type="molecule type" value="Genomic_DNA"/>
</dbReference>
<evidence type="ECO:0000313" key="3">
    <source>
        <dbReference type="EMBL" id="GAA5140648.1"/>
    </source>
</evidence>
<dbReference type="Proteomes" id="UP001499852">
    <property type="component" value="Unassembled WGS sequence"/>
</dbReference>
<keyword evidence="4" id="KW-1185">Reference proteome</keyword>
<reference evidence="4" key="1">
    <citation type="journal article" date="2019" name="Int. J. Syst. Evol. Microbiol.">
        <title>The Global Catalogue of Microorganisms (GCM) 10K type strain sequencing project: providing services to taxonomists for standard genome sequencing and annotation.</title>
        <authorList>
            <consortium name="The Broad Institute Genomics Platform"/>
            <consortium name="The Broad Institute Genome Sequencing Center for Infectious Disease"/>
            <person name="Wu L."/>
            <person name="Ma J."/>
        </authorList>
    </citation>
    <scope>NUCLEOTIDE SEQUENCE [LARGE SCALE GENOMIC DNA]</scope>
    <source>
        <strain evidence="4">JCM 18053</strain>
    </source>
</reference>
<name>A0ABP9P6B8_9BACT</name>
<comment type="caution">
    <text evidence="3">The sequence shown here is derived from an EMBL/GenBank/DDBJ whole genome shotgun (WGS) entry which is preliminary data.</text>
</comment>
<proteinExistence type="predicted"/>
<dbReference type="Pfam" id="PF13372">
    <property type="entry name" value="Alginate_exp"/>
    <property type="match status" value="1"/>
</dbReference>
<dbReference type="Gene3D" id="2.40.160.100">
    <property type="match status" value="1"/>
</dbReference>
<accession>A0ABP9P6B8</accession>
<protein>
    <recommendedName>
        <fullName evidence="2">Alginate export domain-containing protein</fullName>
    </recommendedName>
</protein>
<evidence type="ECO:0000313" key="4">
    <source>
        <dbReference type="Proteomes" id="UP001499852"/>
    </source>
</evidence>
<evidence type="ECO:0000259" key="2">
    <source>
        <dbReference type="Pfam" id="PF13372"/>
    </source>
</evidence>
<feature type="signal peptide" evidence="1">
    <location>
        <begin position="1"/>
        <end position="16"/>
    </location>
</feature>
<dbReference type="RefSeq" id="WP_345736572.1">
    <property type="nucleotide sequence ID" value="NZ_BAABIA010000004.1"/>
</dbReference>
<keyword evidence="1" id="KW-0732">Signal</keyword>
<feature type="chain" id="PRO_5047051047" description="Alginate export domain-containing protein" evidence="1">
    <location>
        <begin position="17"/>
        <end position="461"/>
    </location>
</feature>
<evidence type="ECO:0000256" key="1">
    <source>
        <dbReference type="SAM" id="SignalP"/>
    </source>
</evidence>
<gene>
    <name evidence="3" type="ORF">GCM10023213_23540</name>
</gene>
<organism evidence="3 4">
    <name type="scientific">Prosthecobacter algae</name>
    <dbReference type="NCBI Taxonomy" id="1144682"/>
    <lineage>
        <taxon>Bacteria</taxon>
        <taxon>Pseudomonadati</taxon>
        <taxon>Verrucomicrobiota</taxon>
        <taxon>Verrucomicrobiia</taxon>
        <taxon>Verrucomicrobiales</taxon>
        <taxon>Verrucomicrobiaceae</taxon>
        <taxon>Prosthecobacter</taxon>
    </lineage>
</organism>